<dbReference type="EMBL" id="CP136921">
    <property type="protein sequence ID" value="WOO34023.1"/>
    <property type="molecule type" value="Genomic_DNA"/>
</dbReference>
<dbReference type="Gene3D" id="3.30.870.10">
    <property type="entry name" value="Endonuclease Chain A"/>
    <property type="match status" value="1"/>
</dbReference>
<dbReference type="InterPro" id="IPR014001">
    <property type="entry name" value="Helicase_ATP-bd"/>
</dbReference>
<feature type="domain" description="Helicase ATP-binding" evidence="5">
    <location>
        <begin position="239"/>
        <end position="405"/>
    </location>
</feature>
<accession>A0ABZ0JAK6</accession>
<dbReference type="InterPro" id="IPR027417">
    <property type="entry name" value="P-loop_NTPase"/>
</dbReference>
<gene>
    <name evidence="7" type="ORF">P4826_08185</name>
</gene>
<dbReference type="Proteomes" id="UP001303211">
    <property type="component" value="Chromosome"/>
</dbReference>
<dbReference type="GO" id="GO:0004386">
    <property type="term" value="F:helicase activity"/>
    <property type="evidence" value="ECO:0007669"/>
    <property type="project" value="UniProtKB-KW"/>
</dbReference>
<dbReference type="SMART" id="SM00487">
    <property type="entry name" value="DEXDc"/>
    <property type="match status" value="1"/>
</dbReference>
<dbReference type="PROSITE" id="PS51194">
    <property type="entry name" value="HELICASE_CTER"/>
    <property type="match status" value="1"/>
</dbReference>
<dbReference type="PROSITE" id="PS51192">
    <property type="entry name" value="HELICASE_ATP_BIND_1"/>
    <property type="match status" value="1"/>
</dbReference>
<proteinExistence type="predicted"/>
<dbReference type="Pfam" id="PF04851">
    <property type="entry name" value="ResIII"/>
    <property type="match status" value="1"/>
</dbReference>
<evidence type="ECO:0000256" key="1">
    <source>
        <dbReference type="ARBA" id="ARBA00022741"/>
    </source>
</evidence>
<protein>
    <submittedName>
        <fullName evidence="7">DEAD/DEAH box helicase family protein</fullName>
    </submittedName>
</protein>
<dbReference type="CDD" id="cd09179">
    <property type="entry name" value="PLDc_N_DEXD_a"/>
    <property type="match status" value="1"/>
</dbReference>
<keyword evidence="1" id="KW-0547">Nucleotide-binding</keyword>
<dbReference type="SUPFAM" id="SSF52540">
    <property type="entry name" value="P-loop containing nucleoside triphosphate hydrolases"/>
    <property type="match status" value="1"/>
</dbReference>
<evidence type="ECO:0000259" key="5">
    <source>
        <dbReference type="PROSITE" id="PS51192"/>
    </source>
</evidence>
<reference evidence="7 8" key="1">
    <citation type="submission" date="2023-03" db="EMBL/GenBank/DDBJ databases">
        <title>Diaphorobacter basophil sp. nov., isolated from a sewage-treatment plant.</title>
        <authorList>
            <person name="Yang K."/>
        </authorList>
    </citation>
    <scope>NUCLEOTIDE SEQUENCE [LARGE SCALE GENOMIC DNA]</scope>
    <source>
        <strain evidence="7 8">Y-1</strain>
    </source>
</reference>
<dbReference type="SMART" id="SM00490">
    <property type="entry name" value="HELICc"/>
    <property type="match status" value="1"/>
</dbReference>
<evidence type="ECO:0000256" key="4">
    <source>
        <dbReference type="ARBA" id="ARBA00022840"/>
    </source>
</evidence>
<dbReference type="PANTHER" id="PTHR11274">
    <property type="entry name" value="RAD25/XP-B DNA REPAIR HELICASE"/>
    <property type="match status" value="1"/>
</dbReference>
<evidence type="ECO:0000313" key="7">
    <source>
        <dbReference type="EMBL" id="WOO34023.1"/>
    </source>
</evidence>
<evidence type="ECO:0000259" key="6">
    <source>
        <dbReference type="PROSITE" id="PS51194"/>
    </source>
</evidence>
<dbReference type="InterPro" id="IPR001650">
    <property type="entry name" value="Helicase_C-like"/>
</dbReference>
<keyword evidence="3 7" id="KW-0347">Helicase</keyword>
<dbReference type="InterPro" id="IPR006935">
    <property type="entry name" value="Helicase/UvrB_N"/>
</dbReference>
<name>A0ABZ0JAK6_9BURK</name>
<evidence type="ECO:0000256" key="2">
    <source>
        <dbReference type="ARBA" id="ARBA00022801"/>
    </source>
</evidence>
<dbReference type="Gene3D" id="3.40.50.300">
    <property type="entry name" value="P-loop containing nucleotide triphosphate hydrolases"/>
    <property type="match status" value="2"/>
</dbReference>
<evidence type="ECO:0000256" key="3">
    <source>
        <dbReference type="ARBA" id="ARBA00022806"/>
    </source>
</evidence>
<keyword evidence="8" id="KW-1185">Reference proteome</keyword>
<sequence>MGGFYQPCLSAATRYARAVGYFRSSIFTILGSAFLDFARRGGTARLVCSPSITEDDAQAIASGYISRDEAIAQAINRDILELLSDPGLESCTKLLATLINCGALDIRLAIRKNSNGIYHEKIGIFTDVVGDRVSFLGSANETWSAWHAQGNHESIEVFREWVSSAESERVQTHAAHFERLWNGVVPGVDTLIFPEAQRRKLLTMAASSLDDIDGGFTHEPAPILRQHRQPMEHQLKAIAAWENAGRHGILEHATGSGKTFTAITAIKKHLAMDQPVIVFVPSQLLLEQWRREIEEEIPDATVLMCGGGHSKWKKHGKLRAHTSPDLGMNRVILSTMQTGATESFLSAVYEGPHLLIIADEIHQIGSKFNSRAMAIKSGAALGLSATPIRYGDPEGTEKIFRRFGPIISPPITLQDAIKSGRLVNYEYYPHPINLSEDEAENWKRLTKQVSLELARSKNTEGGSGGLTEKAKMLLIQRSRIAKKAQIKPSLAAGIICKSFEEGQRWLVYCEDSDQLKQTMNLLTDGGLQPIEYHSSMEGDRSSALQWFTRFGGILVSIKCLDEGIDIPAVSHAFILASSQNPRQFIQRRGRVLRKSGEKMLAVIHDAIVVPVDSASEPEQISLLKAEMIRALQFADAAINMGAGSRLRMLALSMGISVDEASAIGIEEEEEVNDQ</sequence>
<dbReference type="RefSeq" id="WP_317703351.1">
    <property type="nucleotide sequence ID" value="NZ_CP136921.1"/>
</dbReference>
<dbReference type="InterPro" id="IPR050615">
    <property type="entry name" value="ATP-dep_DNA_Helicase"/>
</dbReference>
<organism evidence="7 8">
    <name type="scientific">Diaphorobacter limosus</name>
    <dbReference type="NCBI Taxonomy" id="3036128"/>
    <lineage>
        <taxon>Bacteria</taxon>
        <taxon>Pseudomonadati</taxon>
        <taxon>Pseudomonadota</taxon>
        <taxon>Betaproteobacteria</taxon>
        <taxon>Burkholderiales</taxon>
        <taxon>Comamonadaceae</taxon>
        <taxon>Diaphorobacter</taxon>
    </lineage>
</organism>
<evidence type="ECO:0000313" key="8">
    <source>
        <dbReference type="Proteomes" id="UP001303211"/>
    </source>
</evidence>
<feature type="domain" description="Helicase C-terminal" evidence="6">
    <location>
        <begin position="494"/>
        <end position="639"/>
    </location>
</feature>
<dbReference type="Pfam" id="PF00271">
    <property type="entry name" value="Helicase_C"/>
    <property type="match status" value="1"/>
</dbReference>
<keyword evidence="4" id="KW-0067">ATP-binding</keyword>
<dbReference type="PANTHER" id="PTHR11274:SF0">
    <property type="entry name" value="GENERAL TRANSCRIPTION AND DNA REPAIR FACTOR IIH HELICASE SUBUNIT XPB"/>
    <property type="match status" value="1"/>
</dbReference>
<keyword evidence="2" id="KW-0378">Hydrolase</keyword>